<evidence type="ECO:0000259" key="1">
    <source>
        <dbReference type="Pfam" id="PF01368"/>
    </source>
</evidence>
<dbReference type="PANTHER" id="PTHR47618:SF1">
    <property type="entry name" value="BIFUNCTIONAL OLIGORIBONUCLEASE AND PAP PHOSPHATASE NRNA"/>
    <property type="match status" value="1"/>
</dbReference>
<dbReference type="KEGG" id="scou:SCORR_v1c09640"/>
<keyword evidence="4" id="KW-1185">Reference proteome</keyword>
<gene>
    <name evidence="3" type="ORF">SCORR_v1c09640</name>
</gene>
<dbReference type="Gene3D" id="3.10.310.30">
    <property type="match status" value="1"/>
</dbReference>
<dbReference type="Proteomes" id="UP000203229">
    <property type="component" value="Chromosome"/>
</dbReference>
<dbReference type="InterPro" id="IPR038763">
    <property type="entry name" value="DHH_sf"/>
</dbReference>
<dbReference type="PANTHER" id="PTHR47618">
    <property type="entry name" value="BIFUNCTIONAL OLIGORIBONUCLEASE AND PAP PHOSPHATASE NRNA"/>
    <property type="match status" value="1"/>
</dbReference>
<name>A0A222EQP2_9MOLU</name>
<accession>A0A222EQP2</accession>
<protein>
    <submittedName>
        <fullName evidence="3">DHH family protein</fullName>
    </submittedName>
</protein>
<feature type="domain" description="DDH" evidence="1">
    <location>
        <begin position="14"/>
        <end position="148"/>
    </location>
</feature>
<reference evidence="3 4" key="1">
    <citation type="submission" date="2017-07" db="EMBL/GenBank/DDBJ databases">
        <title>Complete genome sequence of Spiroplasma corruscae EC-1 (DSM 19793).</title>
        <authorList>
            <person name="Tsai Y.-M."/>
            <person name="Lo W.-S."/>
            <person name="Kuo C.-H."/>
        </authorList>
    </citation>
    <scope>NUCLEOTIDE SEQUENCE [LARGE SCALE GENOMIC DNA]</scope>
    <source>
        <strain evidence="3 4">EC-1</strain>
    </source>
</reference>
<dbReference type="RefSeq" id="WP_094049752.1">
    <property type="nucleotide sequence ID" value="NZ_CP022535.1"/>
</dbReference>
<evidence type="ECO:0000313" key="3">
    <source>
        <dbReference type="EMBL" id="ASP28736.1"/>
    </source>
</evidence>
<dbReference type="InterPro" id="IPR051319">
    <property type="entry name" value="Oligoribo/pAp-PDE_c-di-AMP_PDE"/>
</dbReference>
<feature type="domain" description="DHHA1" evidence="2">
    <location>
        <begin position="227"/>
        <end position="308"/>
    </location>
</feature>
<evidence type="ECO:0000313" key="4">
    <source>
        <dbReference type="Proteomes" id="UP000203229"/>
    </source>
</evidence>
<dbReference type="SUPFAM" id="SSF64182">
    <property type="entry name" value="DHH phosphoesterases"/>
    <property type="match status" value="1"/>
</dbReference>
<dbReference type="GO" id="GO:0003676">
    <property type="term" value="F:nucleic acid binding"/>
    <property type="evidence" value="ECO:0007669"/>
    <property type="project" value="InterPro"/>
</dbReference>
<dbReference type="Pfam" id="PF01368">
    <property type="entry name" value="DHH"/>
    <property type="match status" value="1"/>
</dbReference>
<evidence type="ECO:0000259" key="2">
    <source>
        <dbReference type="Pfam" id="PF02272"/>
    </source>
</evidence>
<dbReference type="Pfam" id="PF02272">
    <property type="entry name" value="DHHA1"/>
    <property type="match status" value="1"/>
</dbReference>
<sequence>MDTLLKIINENNYILIAKHKNPDWDAHGSAHGLKHIIQDNFKNKKVLVVGWDIEKNQIEIDSNLLNEEIISKALLITVDVANYDRIDFDSINLINNIYKIDHHLEVDNYTSNKLVDTTAISCTQVITLWADENELIISKKAAYYLFYGLITDSSRFLYKNTNHKSFQAAMILTQKGIDITEIYTNLYQRSYEQAKWNSKCFNKIKFSKNKKIAFLILKRKHFKNKKLNEHEIKSSLFIFTNIKEIDIWYIAYKAKDSKKIKVSIRSKKYNINKVAQEFQGGGHILASGFVLDSKKYIKVLNKKLEKLILEGV</sequence>
<dbReference type="EMBL" id="CP022535">
    <property type="protein sequence ID" value="ASP28736.1"/>
    <property type="molecule type" value="Genomic_DNA"/>
</dbReference>
<dbReference type="AlphaFoldDB" id="A0A222EQP2"/>
<organism evidence="3 4">
    <name type="scientific">Spiroplasma corruscae</name>
    <dbReference type="NCBI Taxonomy" id="216934"/>
    <lineage>
        <taxon>Bacteria</taxon>
        <taxon>Bacillati</taxon>
        <taxon>Mycoplasmatota</taxon>
        <taxon>Mollicutes</taxon>
        <taxon>Entomoplasmatales</taxon>
        <taxon>Spiroplasmataceae</taxon>
        <taxon>Spiroplasma</taxon>
    </lineage>
</organism>
<proteinExistence type="predicted"/>
<dbReference type="InterPro" id="IPR003156">
    <property type="entry name" value="DHHA1_dom"/>
</dbReference>
<dbReference type="Gene3D" id="3.90.1640.10">
    <property type="entry name" value="inorganic pyrophosphatase (n-terminal core)"/>
    <property type="match status" value="1"/>
</dbReference>
<dbReference type="InterPro" id="IPR001667">
    <property type="entry name" value="DDH_dom"/>
</dbReference>
<dbReference type="OrthoDB" id="9803668at2"/>